<accession>A0ABD2J2G3</accession>
<gene>
    <name evidence="1" type="ORF">niasHT_040076</name>
</gene>
<dbReference type="EMBL" id="JBICBT010001046">
    <property type="protein sequence ID" value="KAL3086284.1"/>
    <property type="molecule type" value="Genomic_DNA"/>
</dbReference>
<sequence>MSREEKAPIKHLLALHGPSADLVDCFQNILESKNKRAIESVKQQLSDFGLDHISDAFVRGFNTKMVGTKCAIKMQNIDGLCYCTEAANKCHHRNCCSSRNYHALTYN</sequence>
<reference evidence="1 2" key="1">
    <citation type="submission" date="2024-10" db="EMBL/GenBank/DDBJ databases">
        <authorList>
            <person name="Kim D."/>
        </authorList>
    </citation>
    <scope>NUCLEOTIDE SEQUENCE [LARGE SCALE GENOMIC DNA]</scope>
    <source>
        <strain evidence="1">BH-2024</strain>
    </source>
</reference>
<organism evidence="1 2">
    <name type="scientific">Heterodera trifolii</name>
    <dbReference type="NCBI Taxonomy" id="157864"/>
    <lineage>
        <taxon>Eukaryota</taxon>
        <taxon>Metazoa</taxon>
        <taxon>Ecdysozoa</taxon>
        <taxon>Nematoda</taxon>
        <taxon>Chromadorea</taxon>
        <taxon>Rhabditida</taxon>
        <taxon>Tylenchina</taxon>
        <taxon>Tylenchomorpha</taxon>
        <taxon>Tylenchoidea</taxon>
        <taxon>Heteroderidae</taxon>
        <taxon>Heteroderinae</taxon>
        <taxon>Heterodera</taxon>
    </lineage>
</organism>
<comment type="caution">
    <text evidence="1">The sequence shown here is derived from an EMBL/GenBank/DDBJ whole genome shotgun (WGS) entry which is preliminary data.</text>
</comment>
<protein>
    <submittedName>
        <fullName evidence="1">Uncharacterized protein</fullName>
    </submittedName>
</protein>
<evidence type="ECO:0000313" key="2">
    <source>
        <dbReference type="Proteomes" id="UP001620626"/>
    </source>
</evidence>
<dbReference type="Proteomes" id="UP001620626">
    <property type="component" value="Unassembled WGS sequence"/>
</dbReference>
<keyword evidence="2" id="KW-1185">Reference proteome</keyword>
<proteinExistence type="predicted"/>
<dbReference type="AlphaFoldDB" id="A0ABD2J2G3"/>
<evidence type="ECO:0000313" key="1">
    <source>
        <dbReference type="EMBL" id="KAL3086284.1"/>
    </source>
</evidence>
<name>A0ABD2J2G3_9BILA</name>